<gene>
    <name evidence="2" type="ORF">BS329_09420</name>
</gene>
<dbReference type="RefSeq" id="WP_143252935.1">
    <property type="nucleotide sequence ID" value="NZ_JBEZVB010000013.1"/>
</dbReference>
<dbReference type="AlphaFoldDB" id="A0A1R0KZB8"/>
<evidence type="ECO:0000313" key="2">
    <source>
        <dbReference type="EMBL" id="OLZ54703.1"/>
    </source>
</evidence>
<reference evidence="2 3" key="1">
    <citation type="submission" date="2016-01" db="EMBL/GenBank/DDBJ databases">
        <title>Amycolatopsis coloradensis genome sequencing and assembly.</title>
        <authorList>
            <person name="Mayilraj S."/>
        </authorList>
    </citation>
    <scope>NUCLEOTIDE SEQUENCE [LARGE SCALE GENOMIC DNA]</scope>
    <source>
        <strain evidence="2 3">DSM 44225</strain>
    </source>
</reference>
<keyword evidence="3" id="KW-1185">Reference proteome</keyword>
<sequence length="156" mass="16948">MESGFGEAVIRGLHRYVRSVINELGIRGDAFYAQLEPTAGAYIALDRRLPDHPDQDVALVWDERYGWSVALETNSSEDLVMVAYHGLEILPSPAAVAAFTREVWATENASRSSAAPAGIRENDVTLAERLTGYLRPVMVISPHEAAGPRGSRSPSA</sequence>
<dbReference type="Pfam" id="PF19809">
    <property type="entry name" value="DUF6292"/>
    <property type="match status" value="1"/>
</dbReference>
<dbReference type="Proteomes" id="UP000187486">
    <property type="component" value="Unassembled WGS sequence"/>
</dbReference>
<dbReference type="STRING" id="76021.BS329_09420"/>
<proteinExistence type="predicted"/>
<organism evidence="2 3">
    <name type="scientific">Amycolatopsis coloradensis</name>
    <dbReference type="NCBI Taxonomy" id="76021"/>
    <lineage>
        <taxon>Bacteria</taxon>
        <taxon>Bacillati</taxon>
        <taxon>Actinomycetota</taxon>
        <taxon>Actinomycetes</taxon>
        <taxon>Pseudonocardiales</taxon>
        <taxon>Pseudonocardiaceae</taxon>
        <taxon>Amycolatopsis</taxon>
    </lineage>
</organism>
<dbReference type="InterPro" id="IPR046259">
    <property type="entry name" value="DUF6292"/>
</dbReference>
<comment type="caution">
    <text evidence="2">The sequence shown here is derived from an EMBL/GenBank/DDBJ whole genome shotgun (WGS) entry which is preliminary data.</text>
</comment>
<evidence type="ECO:0000313" key="3">
    <source>
        <dbReference type="Proteomes" id="UP000187486"/>
    </source>
</evidence>
<protein>
    <recommendedName>
        <fullName evidence="1">DUF6292 domain-containing protein</fullName>
    </recommendedName>
</protein>
<feature type="domain" description="DUF6292" evidence="1">
    <location>
        <begin position="16"/>
        <end position="101"/>
    </location>
</feature>
<evidence type="ECO:0000259" key="1">
    <source>
        <dbReference type="Pfam" id="PF19809"/>
    </source>
</evidence>
<dbReference type="OrthoDB" id="4190452at2"/>
<dbReference type="EMBL" id="MQUQ01000004">
    <property type="protein sequence ID" value="OLZ54703.1"/>
    <property type="molecule type" value="Genomic_DNA"/>
</dbReference>
<name>A0A1R0KZB8_9PSEU</name>
<accession>A0A1R0KZB8</accession>